<proteinExistence type="predicted"/>
<feature type="region of interest" description="Disordered" evidence="2">
    <location>
        <begin position="83"/>
        <end position="111"/>
    </location>
</feature>
<sequence length="267" mass="29726">MWAHPDSDWLRDALEVGQFPDENPVLEVEKLKFSLGERMRANCTSRPSYPAANLTWFINGQQVETGQRRNSLLGEGEREIIPEKTRRPAESSVTISTRESPGTVLPGIEHGSPWRKASGLHRCTTAVSVEMGMEQRQSEEAGETGDPRENSLTSSIVQHDFHLRKSGVNRPRGKNPVCHDYAESNALGMRNCSGKRSWALFNVMHYSLSQFGSAAFLWSTTVVPVGEGAVFSEPLRNCDTKVSRIVDNALGTADELLFHHLQLCHAR</sequence>
<dbReference type="PANTHER" id="PTHR21261">
    <property type="entry name" value="BEAT PROTEIN"/>
    <property type="match status" value="1"/>
</dbReference>
<evidence type="ECO:0000259" key="3">
    <source>
        <dbReference type="PROSITE" id="PS50835"/>
    </source>
</evidence>
<dbReference type="InterPro" id="IPR013162">
    <property type="entry name" value="CD80_C2-set"/>
</dbReference>
<gene>
    <name evidence="4" type="ORF">PR048_017863</name>
</gene>
<evidence type="ECO:0000313" key="5">
    <source>
        <dbReference type="Proteomes" id="UP001159363"/>
    </source>
</evidence>
<dbReference type="PROSITE" id="PS50835">
    <property type="entry name" value="IG_LIKE"/>
    <property type="match status" value="1"/>
</dbReference>
<evidence type="ECO:0000313" key="4">
    <source>
        <dbReference type="EMBL" id="KAJ8881382.1"/>
    </source>
</evidence>
<dbReference type="Pfam" id="PF08205">
    <property type="entry name" value="C2-set_2"/>
    <property type="match status" value="1"/>
</dbReference>
<dbReference type="EMBL" id="JARBHB010000006">
    <property type="protein sequence ID" value="KAJ8881382.1"/>
    <property type="molecule type" value="Genomic_DNA"/>
</dbReference>
<feature type="domain" description="Ig-like" evidence="3">
    <location>
        <begin position="20"/>
        <end position="134"/>
    </location>
</feature>
<feature type="region of interest" description="Disordered" evidence="2">
    <location>
        <begin position="133"/>
        <end position="155"/>
    </location>
</feature>
<keyword evidence="5" id="KW-1185">Reference proteome</keyword>
<dbReference type="Gene3D" id="2.60.40.10">
    <property type="entry name" value="Immunoglobulins"/>
    <property type="match status" value="1"/>
</dbReference>
<feature type="compositionally biased region" description="Polar residues" evidence="2">
    <location>
        <begin position="91"/>
        <end position="100"/>
    </location>
</feature>
<dbReference type="InterPro" id="IPR007110">
    <property type="entry name" value="Ig-like_dom"/>
</dbReference>
<name>A0ABQ9HAM6_9NEOP</name>
<reference evidence="4 5" key="1">
    <citation type="submission" date="2023-02" db="EMBL/GenBank/DDBJ databases">
        <title>LHISI_Scaffold_Assembly.</title>
        <authorList>
            <person name="Stuart O.P."/>
            <person name="Cleave R."/>
            <person name="Magrath M.J.L."/>
            <person name="Mikheyev A.S."/>
        </authorList>
    </citation>
    <scope>NUCLEOTIDE SEQUENCE [LARGE SCALE GENOMIC DNA]</scope>
    <source>
        <strain evidence="4">Daus_M_001</strain>
        <tissue evidence="4">Leg muscle</tissue>
    </source>
</reference>
<organism evidence="4 5">
    <name type="scientific">Dryococelus australis</name>
    <dbReference type="NCBI Taxonomy" id="614101"/>
    <lineage>
        <taxon>Eukaryota</taxon>
        <taxon>Metazoa</taxon>
        <taxon>Ecdysozoa</taxon>
        <taxon>Arthropoda</taxon>
        <taxon>Hexapoda</taxon>
        <taxon>Insecta</taxon>
        <taxon>Pterygota</taxon>
        <taxon>Neoptera</taxon>
        <taxon>Polyneoptera</taxon>
        <taxon>Phasmatodea</taxon>
        <taxon>Verophasmatodea</taxon>
        <taxon>Anareolatae</taxon>
        <taxon>Phasmatidae</taxon>
        <taxon>Eurycanthinae</taxon>
        <taxon>Dryococelus</taxon>
    </lineage>
</organism>
<dbReference type="Proteomes" id="UP001159363">
    <property type="component" value="Chromosome 5"/>
</dbReference>
<evidence type="ECO:0000256" key="2">
    <source>
        <dbReference type="SAM" id="MobiDB-lite"/>
    </source>
</evidence>
<protein>
    <recommendedName>
        <fullName evidence="3">Ig-like domain-containing protein</fullName>
    </recommendedName>
</protein>
<accession>A0ABQ9HAM6</accession>
<evidence type="ECO:0000256" key="1">
    <source>
        <dbReference type="ARBA" id="ARBA00023157"/>
    </source>
</evidence>
<dbReference type="InterPro" id="IPR013783">
    <property type="entry name" value="Ig-like_fold"/>
</dbReference>
<keyword evidence="1" id="KW-1015">Disulfide bond</keyword>
<comment type="caution">
    <text evidence="4">The sequence shown here is derived from an EMBL/GenBank/DDBJ whole genome shotgun (WGS) entry which is preliminary data.</text>
</comment>
<dbReference type="PANTHER" id="PTHR21261:SF17">
    <property type="entry name" value="BEAT VI"/>
    <property type="match status" value="1"/>
</dbReference>